<sequence>MNCWVRITWNINRADVPRLLEPDLQTEPSSQAPSTLKPNPKVNRFSSPTVSTRKTDLYCSDIKMRPTAAIVTLAIAAAPAFAQSSGNGTCALNPYKPEDTSLKCIWGQLANIQECAGGTSCSEKGNPCWYTQSCEGCAWWVKCT</sequence>
<evidence type="ECO:0000313" key="3">
    <source>
        <dbReference type="Proteomes" id="UP000616885"/>
    </source>
</evidence>
<organism evidence="2 3">
    <name type="scientific">Bionectria ochroleuca</name>
    <name type="common">Gliocladium roseum</name>
    <dbReference type="NCBI Taxonomy" id="29856"/>
    <lineage>
        <taxon>Eukaryota</taxon>
        <taxon>Fungi</taxon>
        <taxon>Dikarya</taxon>
        <taxon>Ascomycota</taxon>
        <taxon>Pezizomycotina</taxon>
        <taxon>Sordariomycetes</taxon>
        <taxon>Hypocreomycetidae</taxon>
        <taxon>Hypocreales</taxon>
        <taxon>Bionectriaceae</taxon>
        <taxon>Clonostachys</taxon>
    </lineage>
</organism>
<dbReference type="EMBL" id="JADCTT010000001">
    <property type="protein sequence ID" value="KAF9758666.1"/>
    <property type="molecule type" value="Genomic_DNA"/>
</dbReference>
<protein>
    <submittedName>
        <fullName evidence="2">Uncharacterized protein</fullName>
    </submittedName>
</protein>
<name>A0A8H7NMP4_BIOOC</name>
<reference evidence="2" key="1">
    <citation type="submission" date="2020-10" db="EMBL/GenBank/DDBJ databases">
        <title>High-Quality Genome Resource of Clonostachys rosea strain S41 by Oxford Nanopore Long-Read Sequencing.</title>
        <authorList>
            <person name="Wang H."/>
        </authorList>
    </citation>
    <scope>NUCLEOTIDE SEQUENCE</scope>
    <source>
        <strain evidence="2">S41</strain>
    </source>
</reference>
<dbReference type="AlphaFoldDB" id="A0A8H7NMP4"/>
<evidence type="ECO:0000256" key="1">
    <source>
        <dbReference type="SAM" id="MobiDB-lite"/>
    </source>
</evidence>
<evidence type="ECO:0000313" key="2">
    <source>
        <dbReference type="EMBL" id="KAF9758666.1"/>
    </source>
</evidence>
<proteinExistence type="predicted"/>
<dbReference type="Proteomes" id="UP000616885">
    <property type="component" value="Unassembled WGS sequence"/>
</dbReference>
<accession>A0A8H7NMP4</accession>
<gene>
    <name evidence="2" type="ORF">IM811_000360</name>
</gene>
<feature type="region of interest" description="Disordered" evidence="1">
    <location>
        <begin position="23"/>
        <end position="48"/>
    </location>
</feature>
<comment type="caution">
    <text evidence="2">The sequence shown here is derived from an EMBL/GenBank/DDBJ whole genome shotgun (WGS) entry which is preliminary data.</text>
</comment>
<feature type="compositionally biased region" description="Polar residues" evidence="1">
    <location>
        <begin position="26"/>
        <end position="37"/>
    </location>
</feature>